<dbReference type="Proteomes" id="UP000054279">
    <property type="component" value="Unassembled WGS sequence"/>
</dbReference>
<dbReference type="EMBL" id="KN837331">
    <property type="protein sequence ID" value="KIJ27575.1"/>
    <property type="molecule type" value="Genomic_DNA"/>
</dbReference>
<gene>
    <name evidence="2" type="ORF">M422DRAFT_35948</name>
    <name evidence="1" type="ORF">M422DRAFT_37704</name>
</gene>
<evidence type="ECO:0000313" key="1">
    <source>
        <dbReference type="EMBL" id="KIJ27575.1"/>
    </source>
</evidence>
<organism evidence="2 3">
    <name type="scientific">Sphaerobolus stellatus (strain SS14)</name>
    <dbReference type="NCBI Taxonomy" id="990650"/>
    <lineage>
        <taxon>Eukaryota</taxon>
        <taxon>Fungi</taxon>
        <taxon>Dikarya</taxon>
        <taxon>Basidiomycota</taxon>
        <taxon>Agaricomycotina</taxon>
        <taxon>Agaricomycetes</taxon>
        <taxon>Phallomycetidae</taxon>
        <taxon>Geastrales</taxon>
        <taxon>Sphaerobolaceae</taxon>
        <taxon>Sphaerobolus</taxon>
    </lineage>
</organism>
<dbReference type="EMBL" id="KN837231">
    <property type="protein sequence ID" value="KIJ32134.1"/>
    <property type="molecule type" value="Genomic_DNA"/>
</dbReference>
<dbReference type="AlphaFoldDB" id="A0A0C9UBU5"/>
<name>A0A0C9UBU5_SPHS4</name>
<evidence type="ECO:0000313" key="2">
    <source>
        <dbReference type="EMBL" id="KIJ32134.1"/>
    </source>
</evidence>
<reference evidence="2 3" key="1">
    <citation type="submission" date="2014-06" db="EMBL/GenBank/DDBJ databases">
        <title>Evolutionary Origins and Diversification of the Mycorrhizal Mutualists.</title>
        <authorList>
            <consortium name="DOE Joint Genome Institute"/>
            <consortium name="Mycorrhizal Genomics Consortium"/>
            <person name="Kohler A."/>
            <person name="Kuo A."/>
            <person name="Nagy L.G."/>
            <person name="Floudas D."/>
            <person name="Copeland A."/>
            <person name="Barry K.W."/>
            <person name="Cichocki N."/>
            <person name="Veneault-Fourrey C."/>
            <person name="LaButti K."/>
            <person name="Lindquist E.A."/>
            <person name="Lipzen A."/>
            <person name="Lundell T."/>
            <person name="Morin E."/>
            <person name="Murat C."/>
            <person name="Riley R."/>
            <person name="Ohm R."/>
            <person name="Sun H."/>
            <person name="Tunlid A."/>
            <person name="Henrissat B."/>
            <person name="Grigoriev I.V."/>
            <person name="Hibbett D.S."/>
            <person name="Martin F."/>
        </authorList>
    </citation>
    <scope>NUCLEOTIDE SEQUENCE [LARGE SCALE GENOMIC DNA]</scope>
    <source>
        <strain evidence="2 3">SS14</strain>
    </source>
</reference>
<accession>A0A0C9UBU5</accession>
<proteinExistence type="predicted"/>
<evidence type="ECO:0000313" key="3">
    <source>
        <dbReference type="Proteomes" id="UP000054279"/>
    </source>
</evidence>
<keyword evidence="3" id="KW-1185">Reference proteome</keyword>
<dbReference type="HOGENOM" id="CLU_2361077_0_0_1"/>
<protein>
    <submittedName>
        <fullName evidence="2">Uncharacterized protein</fullName>
    </submittedName>
</protein>
<sequence>MIGKSSLSLFLFLPFRYPYNINNDQTITAVFGDSDNVSNDLIIIVADDGALIPPSPIVYATATNPVSYPSESAILAIKLAESPTTALFKLGRHALI</sequence>